<protein>
    <submittedName>
        <fullName evidence="2">Uncharacterized protein</fullName>
    </submittedName>
</protein>
<dbReference type="AlphaFoldDB" id="A0A0P6WW99"/>
<sequence>MPDLKPFYDAVIAAEEEVQRIANQIHEHFVSGTEEGKIAALELRSALDEAQKKHEEAVALYEAMQRANRPNDIAKNFIPVSSTDSAVVDNQPTVIKRQEYDRMSLVDRARFIRSGGKIED</sequence>
<comment type="caution">
    <text evidence="2">The sequence shown here is derived from an EMBL/GenBank/DDBJ whole genome shotgun (WGS) entry which is preliminary data.</text>
</comment>
<accession>A0A0P6WW99</accession>
<feature type="coiled-coil region" evidence="1">
    <location>
        <begin position="40"/>
        <end position="67"/>
    </location>
</feature>
<organism evidence="2 3">
    <name type="scientific">Bellilinea caldifistulae</name>
    <dbReference type="NCBI Taxonomy" id="360411"/>
    <lineage>
        <taxon>Bacteria</taxon>
        <taxon>Bacillati</taxon>
        <taxon>Chloroflexota</taxon>
        <taxon>Anaerolineae</taxon>
        <taxon>Anaerolineales</taxon>
        <taxon>Anaerolineaceae</taxon>
        <taxon>Bellilinea</taxon>
    </lineage>
</organism>
<gene>
    <name evidence="2" type="ORF">AC812_12150</name>
</gene>
<evidence type="ECO:0000256" key="1">
    <source>
        <dbReference type="SAM" id="Coils"/>
    </source>
</evidence>
<dbReference type="EMBL" id="LGHJ01000017">
    <property type="protein sequence ID" value="KPL74541.1"/>
    <property type="molecule type" value="Genomic_DNA"/>
</dbReference>
<dbReference type="STRING" id="360411.AC812_12150"/>
<evidence type="ECO:0000313" key="2">
    <source>
        <dbReference type="EMBL" id="KPL74541.1"/>
    </source>
</evidence>
<keyword evidence="3" id="KW-1185">Reference proteome</keyword>
<proteinExistence type="predicted"/>
<name>A0A0P6WW99_9CHLR</name>
<keyword evidence="1" id="KW-0175">Coiled coil</keyword>
<dbReference type="Proteomes" id="UP000050514">
    <property type="component" value="Unassembled WGS sequence"/>
</dbReference>
<dbReference type="RefSeq" id="WP_061918836.1">
    <property type="nucleotide sequence ID" value="NZ_DF967971.1"/>
</dbReference>
<reference evidence="2 3" key="1">
    <citation type="submission" date="2015-07" db="EMBL/GenBank/DDBJ databases">
        <title>Draft genome of Bellilinea caldifistulae DSM 17877.</title>
        <authorList>
            <person name="Hemp J."/>
            <person name="Ward L.M."/>
            <person name="Pace L.A."/>
            <person name="Fischer W.W."/>
        </authorList>
    </citation>
    <scope>NUCLEOTIDE SEQUENCE [LARGE SCALE GENOMIC DNA]</scope>
    <source>
        <strain evidence="2 3">GOMI-1</strain>
    </source>
</reference>
<evidence type="ECO:0000313" key="3">
    <source>
        <dbReference type="Proteomes" id="UP000050514"/>
    </source>
</evidence>